<evidence type="ECO:0000259" key="4">
    <source>
        <dbReference type="Pfam" id="PF00676"/>
    </source>
</evidence>
<comment type="cofactor">
    <cofactor evidence="1">
        <name>thiamine diphosphate</name>
        <dbReference type="ChEBI" id="CHEBI:58937"/>
    </cofactor>
</comment>
<dbReference type="EMBL" id="BARU01041476">
    <property type="protein sequence ID" value="GAH88415.1"/>
    <property type="molecule type" value="Genomic_DNA"/>
</dbReference>
<dbReference type="InterPro" id="IPR001017">
    <property type="entry name" value="DH_E1"/>
</dbReference>
<proteinExistence type="predicted"/>
<reference evidence="5" key="1">
    <citation type="journal article" date="2014" name="Front. Microbiol.">
        <title>High frequency of phylogenetically diverse reductive dehalogenase-homologous genes in deep subseafloor sedimentary metagenomes.</title>
        <authorList>
            <person name="Kawai M."/>
            <person name="Futagami T."/>
            <person name="Toyoda A."/>
            <person name="Takaki Y."/>
            <person name="Nishi S."/>
            <person name="Hori S."/>
            <person name="Arai W."/>
            <person name="Tsubouchi T."/>
            <person name="Morono Y."/>
            <person name="Uchiyama I."/>
            <person name="Ito T."/>
            <person name="Fujiyama A."/>
            <person name="Inagaki F."/>
            <person name="Takami H."/>
        </authorList>
    </citation>
    <scope>NUCLEOTIDE SEQUENCE</scope>
    <source>
        <strain evidence="5">Expedition CK06-06</strain>
    </source>
</reference>
<dbReference type="PANTHER" id="PTHR11516:SF41">
    <property type="entry name" value="3-METHYL-2-OXOBUTANOATE DEHYDROGENASE SUBUNIT ALPHA"/>
    <property type="match status" value="1"/>
</dbReference>
<dbReference type="PANTHER" id="PTHR11516">
    <property type="entry name" value="PYRUVATE DEHYDROGENASE E1 COMPONENT, ALPHA SUBUNIT BACTERIAL AND ORGANELLAR"/>
    <property type="match status" value="1"/>
</dbReference>
<evidence type="ECO:0000256" key="2">
    <source>
        <dbReference type="ARBA" id="ARBA00023002"/>
    </source>
</evidence>
<feature type="non-terminal residue" evidence="5">
    <location>
        <position position="1"/>
    </location>
</feature>
<protein>
    <recommendedName>
        <fullName evidence="4">Dehydrogenase E1 component domain-containing protein</fullName>
    </recommendedName>
</protein>
<dbReference type="SUPFAM" id="SSF52518">
    <property type="entry name" value="Thiamin diphosphate-binding fold (THDP-binding)"/>
    <property type="match status" value="1"/>
</dbReference>
<evidence type="ECO:0000313" key="5">
    <source>
        <dbReference type="EMBL" id="GAH88415.1"/>
    </source>
</evidence>
<dbReference type="Gene3D" id="3.40.50.970">
    <property type="match status" value="1"/>
</dbReference>
<dbReference type="InterPro" id="IPR050642">
    <property type="entry name" value="PDH_E1_Alpha_Subunit"/>
</dbReference>
<comment type="caution">
    <text evidence="5">The sequence shown here is derived from an EMBL/GenBank/DDBJ whole genome shotgun (WGS) entry which is preliminary data.</text>
</comment>
<dbReference type="Pfam" id="PF00676">
    <property type="entry name" value="E1_dh"/>
    <property type="match status" value="1"/>
</dbReference>
<organism evidence="5">
    <name type="scientific">marine sediment metagenome</name>
    <dbReference type="NCBI Taxonomy" id="412755"/>
    <lineage>
        <taxon>unclassified sequences</taxon>
        <taxon>metagenomes</taxon>
        <taxon>ecological metagenomes</taxon>
    </lineage>
</organism>
<gene>
    <name evidence="5" type="ORF">S03H2_63937</name>
</gene>
<evidence type="ECO:0000256" key="1">
    <source>
        <dbReference type="ARBA" id="ARBA00001964"/>
    </source>
</evidence>
<dbReference type="AlphaFoldDB" id="X1K433"/>
<feature type="domain" description="Dehydrogenase E1 component" evidence="4">
    <location>
        <begin position="6"/>
        <end position="128"/>
    </location>
</feature>
<name>X1K433_9ZZZZ</name>
<evidence type="ECO:0000256" key="3">
    <source>
        <dbReference type="ARBA" id="ARBA00023052"/>
    </source>
</evidence>
<dbReference type="InterPro" id="IPR029061">
    <property type="entry name" value="THDP-binding"/>
</dbReference>
<dbReference type="GO" id="GO:0006086">
    <property type="term" value="P:pyruvate decarboxylation to acetyl-CoA"/>
    <property type="evidence" value="ECO:0007669"/>
    <property type="project" value="TreeGrafter"/>
</dbReference>
<dbReference type="GO" id="GO:0004739">
    <property type="term" value="F:pyruvate dehydrogenase (acetyl-transferring) activity"/>
    <property type="evidence" value="ECO:0007669"/>
    <property type="project" value="TreeGrafter"/>
</dbReference>
<keyword evidence="3" id="KW-0786">Thiamine pyrophosphate</keyword>
<keyword evidence="2" id="KW-0560">Oxidoreductase</keyword>
<sequence>ISLYSSSILGNNLAVGSGVALGQKINNINGVVLIVVGDGGIEEGSFYESLLFQKSNRLSVLIIIENNQWSLATKIDERRCEININKLADSLDVSYIKLEGNDLFHYIKKLKEMREFALTNETTVCIEVKLTTLGSWYMKTKEYPNGKFINYHAGPAPTVNIANGPVITESKEDPVYVLKKHIDENTLKTYADELLTFLYEDIK</sequence>
<accession>X1K433</accession>